<dbReference type="Proteomes" id="UP000188937">
    <property type="component" value="Chromosome"/>
</dbReference>
<evidence type="ECO:0000313" key="2">
    <source>
        <dbReference type="Proteomes" id="UP000188937"/>
    </source>
</evidence>
<dbReference type="RefSeq" id="WP_236748114.1">
    <property type="nucleotide sequence ID" value="NZ_CP014692.1"/>
</dbReference>
<gene>
    <name evidence="1" type="ORF">A0U92_11735</name>
</gene>
<name>A0A1U9KHX0_ACEAC</name>
<accession>A0A1U9KHX0</accession>
<sequence length="184" mass="20239">MSIPISFLDALSELAGVFGIYKQETGHDAVLVGGAATVLYTAGVFSSGDFDFIVIDDALFEKAMLRSGFIKEDRQGRLRMGYYHPMHPQYGFQAVSGALFDGRADRRRLVAVSVRDGRTITLPAIEDIIADRLGQHGVASPSDTSRLEQAKLMFLLAAKIDINYLRKRIEEEGGDISLLPTRSE</sequence>
<reference evidence="1 2" key="1">
    <citation type="submission" date="2016-03" db="EMBL/GenBank/DDBJ databases">
        <title>Acetic acid bacteria sequencing.</title>
        <authorList>
            <person name="Brandt J."/>
            <person name="Jakob F."/>
            <person name="Vogel R.F."/>
        </authorList>
    </citation>
    <scope>NUCLEOTIDE SEQUENCE [LARGE SCALE GENOMIC DNA]</scope>
    <source>
        <strain evidence="1 2">TMW2.1153</strain>
    </source>
</reference>
<dbReference type="STRING" id="435.A0U92_11735"/>
<protein>
    <submittedName>
        <fullName evidence="1">Uncharacterized protein</fullName>
    </submittedName>
</protein>
<organism evidence="1 2">
    <name type="scientific">Acetobacter aceti</name>
    <dbReference type="NCBI Taxonomy" id="435"/>
    <lineage>
        <taxon>Bacteria</taxon>
        <taxon>Pseudomonadati</taxon>
        <taxon>Pseudomonadota</taxon>
        <taxon>Alphaproteobacteria</taxon>
        <taxon>Acetobacterales</taxon>
        <taxon>Acetobacteraceae</taxon>
        <taxon>Acetobacter</taxon>
        <taxon>Acetobacter subgen. Acetobacter</taxon>
    </lineage>
</organism>
<evidence type="ECO:0000313" key="1">
    <source>
        <dbReference type="EMBL" id="AQS85348.1"/>
    </source>
</evidence>
<dbReference type="KEGG" id="aace:A0U92_11735"/>
<dbReference type="EMBL" id="CP014692">
    <property type="protein sequence ID" value="AQS85348.1"/>
    <property type="molecule type" value="Genomic_DNA"/>
</dbReference>
<dbReference type="AlphaFoldDB" id="A0A1U9KHX0"/>
<keyword evidence="2" id="KW-1185">Reference proteome</keyword>
<proteinExistence type="predicted"/>